<reference evidence="3 4" key="1">
    <citation type="submission" date="2024-04" db="EMBL/GenBank/DDBJ databases">
        <title>Phyllosticta paracitricarpa is synonymous to the EU quarantine fungus P. citricarpa based on phylogenomic analyses.</title>
        <authorList>
            <consortium name="Lawrence Berkeley National Laboratory"/>
            <person name="Van Ingen-Buijs V.A."/>
            <person name="Van Westerhoven A.C."/>
            <person name="Haridas S."/>
            <person name="Skiadas P."/>
            <person name="Martin F."/>
            <person name="Groenewald J.Z."/>
            <person name="Crous P.W."/>
            <person name="Seidl M.F."/>
        </authorList>
    </citation>
    <scope>NUCLEOTIDE SEQUENCE [LARGE SCALE GENOMIC DNA]</scope>
    <source>
        <strain evidence="3 4">CBS 123371</strain>
    </source>
</reference>
<feature type="domain" description="MAGE" evidence="2">
    <location>
        <begin position="55"/>
        <end position="249"/>
    </location>
</feature>
<dbReference type="InterPro" id="IPR041898">
    <property type="entry name" value="MAGE_WH1"/>
</dbReference>
<comment type="caution">
    <text evidence="3">The sequence shown here is derived from an EMBL/GenBank/DDBJ whole genome shotgun (WGS) entry which is preliminary data.</text>
</comment>
<sequence length="313" mass="34813">MPLVRRRAREADDSDDGNSPSTQRRRDSPRSDAEDGDAEPTQGEGNEIMQMATKLVRLAISNEHSRTPTRRTDISAKVLGSQGRQFKNVFNEAQRMLRSKFGMELTPLPSKEKVTLRDRRAAAKAEKANAPINAWVLTSCLPEKYRKPEIIGPARAPTFEQEASYTGLYSFVISCITLNGGSISESKLDRYLKRMNIEVSTPVGPTEKVLSQMIKHSYIVRTTDTTAGEENIEYTVGPRGKVEVGDQGVAGMVRAVYGDNAPDDLDRKLERSLRVAQSRVGNQEQPQEEAPTQNGTSRGRGRPRRHEQEGEAE</sequence>
<evidence type="ECO:0000259" key="2">
    <source>
        <dbReference type="SMART" id="SM01373"/>
    </source>
</evidence>
<feature type="compositionally biased region" description="Polar residues" evidence="1">
    <location>
        <begin position="279"/>
        <end position="297"/>
    </location>
</feature>
<protein>
    <submittedName>
        <fullName evidence="3">MAGE family-domain-containing protein</fullName>
    </submittedName>
</protein>
<name>A0ABR1KYJ6_9PEZI</name>
<keyword evidence="4" id="KW-1185">Reference proteome</keyword>
<feature type="region of interest" description="Disordered" evidence="1">
    <location>
        <begin position="1"/>
        <end position="48"/>
    </location>
</feature>
<proteinExistence type="predicted"/>
<dbReference type="PANTHER" id="PTHR11736:SF14">
    <property type="entry name" value="NSE3 HOMOLOG, SMC5-SMC6 COMPLEX COMPONENT"/>
    <property type="match status" value="1"/>
</dbReference>
<evidence type="ECO:0000256" key="1">
    <source>
        <dbReference type="SAM" id="MobiDB-lite"/>
    </source>
</evidence>
<dbReference type="InterPro" id="IPR002190">
    <property type="entry name" value="MHD_dom"/>
</dbReference>
<dbReference type="Gene3D" id="1.10.10.1210">
    <property type="entry name" value="MAGE homology domain, winged helix WH2 motif"/>
    <property type="match status" value="1"/>
</dbReference>
<evidence type="ECO:0000313" key="4">
    <source>
        <dbReference type="Proteomes" id="UP001363622"/>
    </source>
</evidence>
<dbReference type="Pfam" id="PF01454">
    <property type="entry name" value="MAGE"/>
    <property type="match status" value="1"/>
</dbReference>
<evidence type="ECO:0000313" key="3">
    <source>
        <dbReference type="EMBL" id="KAK7523927.1"/>
    </source>
</evidence>
<dbReference type="InterPro" id="IPR037445">
    <property type="entry name" value="MAGE"/>
</dbReference>
<dbReference type="PANTHER" id="PTHR11736">
    <property type="entry name" value="MELANOMA-ASSOCIATED ANTIGEN MAGE ANTIGEN"/>
    <property type="match status" value="1"/>
</dbReference>
<feature type="compositionally biased region" description="Basic and acidic residues" evidence="1">
    <location>
        <begin position="24"/>
        <end position="33"/>
    </location>
</feature>
<dbReference type="Gene3D" id="1.10.10.1200">
    <property type="entry name" value="MAGE homology domain, winged helix WH1 motif"/>
    <property type="match status" value="1"/>
</dbReference>
<dbReference type="SMART" id="SM01373">
    <property type="entry name" value="MAGE"/>
    <property type="match status" value="1"/>
</dbReference>
<dbReference type="InterPro" id="IPR041899">
    <property type="entry name" value="MAGE_WH2"/>
</dbReference>
<feature type="region of interest" description="Disordered" evidence="1">
    <location>
        <begin position="273"/>
        <end position="313"/>
    </location>
</feature>
<organism evidence="3 4">
    <name type="scientific">Phyllosticta citriasiana</name>
    <dbReference type="NCBI Taxonomy" id="595635"/>
    <lineage>
        <taxon>Eukaryota</taxon>
        <taxon>Fungi</taxon>
        <taxon>Dikarya</taxon>
        <taxon>Ascomycota</taxon>
        <taxon>Pezizomycotina</taxon>
        <taxon>Dothideomycetes</taxon>
        <taxon>Dothideomycetes incertae sedis</taxon>
        <taxon>Botryosphaeriales</taxon>
        <taxon>Phyllostictaceae</taxon>
        <taxon>Phyllosticta</taxon>
    </lineage>
</organism>
<dbReference type="Proteomes" id="UP001363622">
    <property type="component" value="Unassembled WGS sequence"/>
</dbReference>
<dbReference type="EMBL" id="JBBPHU010000001">
    <property type="protein sequence ID" value="KAK7523927.1"/>
    <property type="molecule type" value="Genomic_DNA"/>
</dbReference>
<accession>A0ABR1KYJ6</accession>
<gene>
    <name evidence="3" type="ORF">IWZ03DRAFT_365915</name>
</gene>